<organism evidence="2 3">
    <name type="scientific">Lentiprolixibacter aurantiacus</name>
    <dbReference type="NCBI Taxonomy" id="2993939"/>
    <lineage>
        <taxon>Bacteria</taxon>
        <taxon>Pseudomonadati</taxon>
        <taxon>Bacteroidota</taxon>
        <taxon>Flavobacteriia</taxon>
        <taxon>Flavobacteriales</taxon>
        <taxon>Flavobacteriaceae</taxon>
        <taxon>Lentiprolixibacter</taxon>
    </lineage>
</organism>
<comment type="caution">
    <text evidence="2">The sequence shown here is derived from an EMBL/GenBank/DDBJ whole genome shotgun (WGS) entry which is preliminary data.</text>
</comment>
<feature type="transmembrane region" description="Helical" evidence="1">
    <location>
        <begin position="72"/>
        <end position="92"/>
    </location>
</feature>
<keyword evidence="3" id="KW-1185">Reference proteome</keyword>
<gene>
    <name evidence="2" type="ORF">OO016_14180</name>
</gene>
<dbReference type="EMBL" id="JAPFQP010000004">
    <property type="protein sequence ID" value="MCX2720758.1"/>
    <property type="molecule type" value="Genomic_DNA"/>
</dbReference>
<feature type="transmembrane region" description="Helical" evidence="1">
    <location>
        <begin position="12"/>
        <end position="32"/>
    </location>
</feature>
<dbReference type="AlphaFoldDB" id="A0AAE3MP40"/>
<feature type="transmembrane region" description="Helical" evidence="1">
    <location>
        <begin position="155"/>
        <end position="172"/>
    </location>
</feature>
<keyword evidence="1" id="KW-0472">Membrane</keyword>
<keyword evidence="1" id="KW-1133">Transmembrane helix</keyword>
<evidence type="ECO:0000313" key="3">
    <source>
        <dbReference type="Proteomes" id="UP001207116"/>
    </source>
</evidence>
<feature type="transmembrane region" description="Helical" evidence="1">
    <location>
        <begin position="127"/>
        <end position="148"/>
    </location>
</feature>
<feature type="transmembrane region" description="Helical" evidence="1">
    <location>
        <begin position="104"/>
        <end position="121"/>
    </location>
</feature>
<evidence type="ECO:0000313" key="2">
    <source>
        <dbReference type="EMBL" id="MCX2720758.1"/>
    </source>
</evidence>
<proteinExistence type="predicted"/>
<reference evidence="2" key="1">
    <citation type="submission" date="2022-11" db="EMBL/GenBank/DDBJ databases">
        <title>The characterization of three novel Bacteroidetes species and genomic analysis of their roles in tidal elemental geochemical cycles.</title>
        <authorList>
            <person name="Ma K.-J."/>
        </authorList>
    </citation>
    <scope>NUCLEOTIDE SEQUENCE</scope>
    <source>
        <strain evidence="2">M415</strain>
    </source>
</reference>
<accession>A0AAE3MP40</accession>
<keyword evidence="1" id="KW-0812">Transmembrane</keyword>
<sequence>MNVIPKVPRHNFLLLPLLGMGLFVILYVLAAIKYPGGSWIDATAPGFSFWHNYLCDLLDYRALNGELNSGRYYARASLGVLCLSLIYLWLFLPHLFPKWNWNTKLMWVSGILAFLSTMLLSSGTHDVTVRVAGLFGAVALLSAFAEMWKAGYIGLMRYGFICLFIFLGNYYIYETGKGLFSLPLIQKITFSGFIAWFIWVDLILYKRFKNKAMHKVLPQDGLG</sequence>
<feature type="transmembrane region" description="Helical" evidence="1">
    <location>
        <begin position="184"/>
        <end position="205"/>
    </location>
</feature>
<protein>
    <recommendedName>
        <fullName evidence="4">DUF998 domain-containing protein</fullName>
    </recommendedName>
</protein>
<dbReference type="Proteomes" id="UP001207116">
    <property type="component" value="Unassembled WGS sequence"/>
</dbReference>
<evidence type="ECO:0000256" key="1">
    <source>
        <dbReference type="SAM" id="Phobius"/>
    </source>
</evidence>
<dbReference type="RefSeq" id="WP_266015396.1">
    <property type="nucleotide sequence ID" value="NZ_JAPFQP010000004.1"/>
</dbReference>
<evidence type="ECO:0008006" key="4">
    <source>
        <dbReference type="Google" id="ProtNLM"/>
    </source>
</evidence>
<name>A0AAE3MP40_9FLAO</name>